<keyword evidence="2" id="KW-0396">Initiation factor</keyword>
<keyword evidence="8" id="KW-1185">Reference proteome</keyword>
<comment type="similarity">
    <text evidence="1 5">Belongs to the eIF-5A family.</text>
</comment>
<dbReference type="GO" id="GO:0043022">
    <property type="term" value="F:ribosome binding"/>
    <property type="evidence" value="ECO:0007669"/>
    <property type="project" value="UniProtKB-UniRule"/>
</dbReference>
<dbReference type="InterPro" id="IPR048670">
    <property type="entry name" value="IF5A-like_N"/>
</dbReference>
<dbReference type="GO" id="GO:0003746">
    <property type="term" value="F:translation elongation factor activity"/>
    <property type="evidence" value="ECO:0007669"/>
    <property type="project" value="UniProtKB-UniRule"/>
</dbReference>
<dbReference type="SUPFAM" id="SSF50249">
    <property type="entry name" value="Nucleic acid-binding proteins"/>
    <property type="match status" value="1"/>
</dbReference>
<dbReference type="InterPro" id="IPR014722">
    <property type="entry name" value="Rib_uL2_dom2"/>
</dbReference>
<evidence type="ECO:0000313" key="8">
    <source>
        <dbReference type="Proteomes" id="UP000836841"/>
    </source>
</evidence>
<evidence type="ECO:0000256" key="2">
    <source>
        <dbReference type="ARBA" id="ARBA00022540"/>
    </source>
</evidence>
<dbReference type="FunFam" id="2.30.30.30:FF:000012">
    <property type="entry name" value="Eukaryotic translation initiation factor 5A"/>
    <property type="match status" value="1"/>
</dbReference>
<accession>A0AAU9RVQ4</accession>
<dbReference type="Pfam" id="PF01287">
    <property type="entry name" value="eIF-5a"/>
    <property type="match status" value="1"/>
</dbReference>
<sequence length="166" mass="18480">MEELESSNVGDIKTYSQKASTIRKNGYIVIKSRPCKVVEVSTSETNEHGHANCHFVAIDIFTSEKHEDTVPTSHICDVRHVPRVNQTHYPLLDISEDGFVSVLTENGTTKDDLKLPTEEPLLTQVTFLLKAGFEEEKDIVIFVMSVMGEERIFALEEVGTKGALSA</sequence>
<evidence type="ECO:0000256" key="5">
    <source>
        <dbReference type="RuleBase" id="RU362005"/>
    </source>
</evidence>
<proteinExistence type="inferred from homology"/>
<organism evidence="7 8">
    <name type="scientific">Thlaspi arvense</name>
    <name type="common">Field penny-cress</name>
    <dbReference type="NCBI Taxonomy" id="13288"/>
    <lineage>
        <taxon>Eukaryota</taxon>
        <taxon>Viridiplantae</taxon>
        <taxon>Streptophyta</taxon>
        <taxon>Embryophyta</taxon>
        <taxon>Tracheophyta</taxon>
        <taxon>Spermatophyta</taxon>
        <taxon>Magnoliopsida</taxon>
        <taxon>eudicotyledons</taxon>
        <taxon>Gunneridae</taxon>
        <taxon>Pentapetalae</taxon>
        <taxon>rosids</taxon>
        <taxon>malvids</taxon>
        <taxon>Brassicales</taxon>
        <taxon>Brassicaceae</taxon>
        <taxon>Thlaspideae</taxon>
        <taxon>Thlaspi</taxon>
    </lineage>
</organism>
<gene>
    <name evidence="7" type="ORF">TAV2_LOCUS9971</name>
</gene>
<dbReference type="Pfam" id="PF21485">
    <property type="entry name" value="IF5A-like_N"/>
    <property type="match status" value="1"/>
</dbReference>
<dbReference type="Gene3D" id="2.40.50.140">
    <property type="entry name" value="Nucleic acid-binding proteins"/>
    <property type="match status" value="1"/>
</dbReference>
<dbReference type="FunFam" id="2.40.50.140:FF:000034">
    <property type="entry name" value="Eukaryotic translation initiation factor 5A"/>
    <property type="match status" value="1"/>
</dbReference>
<dbReference type="Proteomes" id="UP000836841">
    <property type="component" value="Chromosome 3"/>
</dbReference>
<evidence type="ECO:0000313" key="7">
    <source>
        <dbReference type="EMBL" id="CAH2051424.1"/>
    </source>
</evidence>
<dbReference type="Gene3D" id="2.30.30.30">
    <property type="match status" value="1"/>
</dbReference>
<comment type="PTM">
    <text evidence="5">eIF-5A seems to be the only eukaryotic protein to have a hypusine residue which is a post-translational modification of a lysine by the addition of a butylamino group.</text>
</comment>
<dbReference type="GO" id="GO:0003743">
    <property type="term" value="F:translation initiation factor activity"/>
    <property type="evidence" value="ECO:0007669"/>
    <property type="project" value="UniProtKB-KW"/>
</dbReference>
<keyword evidence="4 5" id="KW-0385">Hypusine</keyword>
<dbReference type="InterPro" id="IPR012340">
    <property type="entry name" value="NA-bd_OB-fold"/>
</dbReference>
<dbReference type="InterPro" id="IPR020189">
    <property type="entry name" value="IF5A_C"/>
</dbReference>
<dbReference type="PIRSF" id="PIRSF003025">
    <property type="entry name" value="eIF5A"/>
    <property type="match status" value="1"/>
</dbReference>
<dbReference type="EMBL" id="OU466859">
    <property type="protein sequence ID" value="CAH2051424.1"/>
    <property type="molecule type" value="Genomic_DNA"/>
</dbReference>
<dbReference type="InterPro" id="IPR001884">
    <property type="entry name" value="IF5A-like"/>
</dbReference>
<dbReference type="AlphaFoldDB" id="A0AAU9RVQ4"/>
<keyword evidence="3 5" id="KW-0648">Protein biosynthesis</keyword>
<dbReference type="SUPFAM" id="SSF50104">
    <property type="entry name" value="Translation proteins SH3-like domain"/>
    <property type="match status" value="1"/>
</dbReference>
<dbReference type="GO" id="GO:0045905">
    <property type="term" value="P:positive regulation of translational termination"/>
    <property type="evidence" value="ECO:0007669"/>
    <property type="project" value="UniProtKB-UniRule"/>
</dbReference>
<evidence type="ECO:0000256" key="1">
    <source>
        <dbReference type="ARBA" id="ARBA00006016"/>
    </source>
</evidence>
<reference evidence="7 8" key="1">
    <citation type="submission" date="2022-03" db="EMBL/GenBank/DDBJ databases">
        <authorList>
            <person name="Nunn A."/>
            <person name="Chopra R."/>
            <person name="Nunn A."/>
            <person name="Contreras Garrido A."/>
        </authorList>
    </citation>
    <scope>NUCLEOTIDE SEQUENCE [LARGE SCALE GENOMIC DNA]</scope>
</reference>
<dbReference type="PANTHER" id="PTHR11673">
    <property type="entry name" value="TRANSLATION INITIATION FACTOR 5A FAMILY MEMBER"/>
    <property type="match status" value="1"/>
</dbReference>
<evidence type="ECO:0000256" key="3">
    <source>
        <dbReference type="ARBA" id="ARBA00022917"/>
    </source>
</evidence>
<comment type="function">
    <text evidence="5">Translation factor that promotes translation elongation and termination, particularly upon ribosome stalling at specific amino acid sequence contexts. Binds between the exit (E) and peptidyl (P) site of the ribosome and promotes rescue of stalled ribosome: specifically required for efficient translation of polyproline-containing peptides as well as other motifs that stall the ribosome. Acts as ribosome quality control (RQC) cofactor by joining the RQC complex to facilitate peptidyl transfer during CAT tailing step.</text>
</comment>
<dbReference type="GO" id="GO:0045901">
    <property type="term" value="P:positive regulation of translational elongation"/>
    <property type="evidence" value="ECO:0007669"/>
    <property type="project" value="UniProtKB-UniRule"/>
</dbReference>
<dbReference type="SMART" id="SM01376">
    <property type="entry name" value="eIF-5a"/>
    <property type="match status" value="1"/>
</dbReference>
<name>A0AAU9RVQ4_THLAR</name>
<protein>
    <recommendedName>
        <fullName evidence="5">Eukaryotic translation initiation factor 5A</fullName>
        <shortName evidence="5">eIF-5A</shortName>
    </recommendedName>
</protein>
<evidence type="ECO:0000256" key="4">
    <source>
        <dbReference type="ARBA" id="ARBA00023071"/>
    </source>
</evidence>
<dbReference type="NCBIfam" id="TIGR00037">
    <property type="entry name" value="eIF_5A"/>
    <property type="match status" value="1"/>
</dbReference>
<evidence type="ECO:0000259" key="6">
    <source>
        <dbReference type="SMART" id="SM01376"/>
    </source>
</evidence>
<dbReference type="GO" id="GO:0003723">
    <property type="term" value="F:RNA binding"/>
    <property type="evidence" value="ECO:0007669"/>
    <property type="project" value="InterPro"/>
</dbReference>
<dbReference type="InterPro" id="IPR008991">
    <property type="entry name" value="Translation_prot_SH3-like_sf"/>
</dbReference>
<feature type="domain" description="Translation initiation factor 5A C-terminal" evidence="6">
    <location>
        <begin position="83"/>
        <end position="156"/>
    </location>
</feature>